<evidence type="ECO:0000256" key="4">
    <source>
        <dbReference type="ARBA" id="ARBA00022729"/>
    </source>
</evidence>
<evidence type="ECO:0000256" key="2">
    <source>
        <dbReference type="ARBA" id="ARBA00008520"/>
    </source>
</evidence>
<dbReference type="PANTHER" id="PTHR43649">
    <property type="entry name" value="ARABINOSE-BINDING PROTEIN-RELATED"/>
    <property type="match status" value="1"/>
</dbReference>
<dbReference type="KEGG" id="rpm:RSPPHO_02823"/>
<dbReference type="HOGENOM" id="CLU_031285_9_3_5"/>
<keyword evidence="5" id="KW-0762">Sugar transport</keyword>
<proteinExistence type="inferred from homology"/>
<evidence type="ECO:0000256" key="1">
    <source>
        <dbReference type="ARBA" id="ARBA00004418"/>
    </source>
</evidence>
<organism evidence="5 6">
    <name type="scientific">Pararhodospirillum photometricum DSM 122</name>
    <dbReference type="NCBI Taxonomy" id="1150469"/>
    <lineage>
        <taxon>Bacteria</taxon>
        <taxon>Pseudomonadati</taxon>
        <taxon>Pseudomonadota</taxon>
        <taxon>Alphaproteobacteria</taxon>
        <taxon>Rhodospirillales</taxon>
        <taxon>Rhodospirillaceae</taxon>
        <taxon>Pararhodospirillum</taxon>
    </lineage>
</organism>
<dbReference type="PATRIC" id="fig|1150469.3.peg.3192"/>
<keyword evidence="3" id="KW-0813">Transport</keyword>
<reference evidence="5 6" key="1">
    <citation type="submission" date="2012-02" db="EMBL/GenBank/DDBJ databases">
        <title>Shotgun genome sequence of Phaeospirillum photometricum DSM 122.</title>
        <authorList>
            <person name="Duquesne K."/>
            <person name="Sturgis J."/>
        </authorList>
    </citation>
    <scope>NUCLEOTIDE SEQUENCE [LARGE SCALE GENOMIC DNA]</scope>
    <source>
        <strain evidence="6">DSM122</strain>
    </source>
</reference>
<comment type="similarity">
    <text evidence="2">Belongs to the bacterial solute-binding protein 1 family.</text>
</comment>
<dbReference type="EMBL" id="HE663493">
    <property type="protein sequence ID" value="CCG09449.1"/>
    <property type="molecule type" value="Genomic_DNA"/>
</dbReference>
<dbReference type="GO" id="GO:0042597">
    <property type="term" value="C:periplasmic space"/>
    <property type="evidence" value="ECO:0007669"/>
    <property type="project" value="UniProtKB-SubCell"/>
</dbReference>
<protein>
    <submittedName>
        <fullName evidence="5">Putative ABC-type sugar transport system,periplasmic component</fullName>
    </submittedName>
</protein>
<dbReference type="RefSeq" id="WP_014416079.1">
    <property type="nucleotide sequence ID" value="NC_017059.1"/>
</dbReference>
<dbReference type="eggNOG" id="COG1653">
    <property type="taxonomic scope" value="Bacteria"/>
</dbReference>
<sequence>MGRHTTVFLLWIALLVGGLEARVGEAAESFTLRVAVQDASAIGRPAEVHGATWAAKRQAGVDVKRIPFGALYESVLASLKGEAPPFDVIFYAPAWAGDFAPYLRELPPWVAEDESFDDIHPIFRDRLMKWNDHWVSITVDGDLFSGYYRRDLFEDPVSRAGFLARYGYDLLPPATWDQYRDIAEFFTGRPGPDGRPLFGAAEAFARGKQQFWTAFARAAAYTNAPGVSGAQFFDPDTMVPQVNNPGWVRAIEDYVAVLAFCPPEARSFGIVESRQAFIDGQAALTLDWGDTGPAAEDPARSKVADKVGYFVLPGAAQVWNPRLSQWIDVPRGRRVPYLAFGGWVAAVPRNAPHPEAAWDFILWFSSVANSLEDVLDGGTGINPYRYSHFAEIDAWTRVFSRRAAAEYLGVIKTSLDSPNAALDLRLPGFKEYTDAFEAQMVRVLAGEIAVKPALDAVALAWEGITERYGRASQKALYRASMGLAPE</sequence>
<evidence type="ECO:0000256" key="3">
    <source>
        <dbReference type="ARBA" id="ARBA00022448"/>
    </source>
</evidence>
<dbReference type="PANTHER" id="PTHR43649:SF34">
    <property type="entry name" value="ABC TRANSPORTER PERIPLASMIC-BINDING PROTEIN YCJN-RELATED"/>
    <property type="match status" value="1"/>
</dbReference>
<comment type="subcellular location">
    <subcellularLocation>
        <location evidence="1">Periplasm</location>
    </subcellularLocation>
</comment>
<evidence type="ECO:0000313" key="6">
    <source>
        <dbReference type="Proteomes" id="UP000033220"/>
    </source>
</evidence>
<dbReference type="InterPro" id="IPR006059">
    <property type="entry name" value="SBP"/>
</dbReference>
<dbReference type="Pfam" id="PF01547">
    <property type="entry name" value="SBP_bac_1"/>
    <property type="match status" value="1"/>
</dbReference>
<gene>
    <name evidence="5" type="ORF">RSPPHO_02823</name>
</gene>
<dbReference type="Proteomes" id="UP000033220">
    <property type="component" value="Chromosome DSM 122"/>
</dbReference>
<dbReference type="SUPFAM" id="SSF53850">
    <property type="entry name" value="Periplasmic binding protein-like II"/>
    <property type="match status" value="1"/>
</dbReference>
<dbReference type="STRING" id="1150469.RSPPHO_02823"/>
<keyword evidence="4" id="KW-0732">Signal</keyword>
<name>H6SPC4_PARPM</name>
<keyword evidence="6" id="KW-1185">Reference proteome</keyword>
<dbReference type="OrthoDB" id="9812682at2"/>
<dbReference type="AlphaFoldDB" id="H6SPC4"/>
<dbReference type="InterPro" id="IPR050490">
    <property type="entry name" value="Bact_solute-bd_prot1"/>
</dbReference>
<dbReference type="Gene3D" id="3.40.190.10">
    <property type="entry name" value="Periplasmic binding protein-like II"/>
    <property type="match status" value="2"/>
</dbReference>
<evidence type="ECO:0000313" key="5">
    <source>
        <dbReference type="EMBL" id="CCG09449.1"/>
    </source>
</evidence>
<accession>H6SPC4</accession>